<evidence type="ECO:0000313" key="1">
    <source>
        <dbReference type="EMBL" id="CNK55413.1"/>
    </source>
</evidence>
<dbReference type="AlphaFoldDB" id="A0A0T9T138"/>
<evidence type="ECO:0000313" key="2">
    <source>
        <dbReference type="Proteomes" id="UP000041595"/>
    </source>
</evidence>
<dbReference type="STRING" id="1453495.AT01_2670"/>
<organism evidence="1 2">
    <name type="scientific">Yersinia aldovae</name>
    <dbReference type="NCBI Taxonomy" id="29483"/>
    <lineage>
        <taxon>Bacteria</taxon>
        <taxon>Pseudomonadati</taxon>
        <taxon>Pseudomonadota</taxon>
        <taxon>Gammaproteobacteria</taxon>
        <taxon>Enterobacterales</taxon>
        <taxon>Yersiniaceae</taxon>
        <taxon>Yersinia</taxon>
    </lineage>
</organism>
<reference evidence="1 2" key="1">
    <citation type="submission" date="2015-03" db="EMBL/GenBank/DDBJ databases">
        <authorList>
            <person name="Murphy D."/>
        </authorList>
    </citation>
    <scope>NUCLEOTIDE SEQUENCE [LARGE SCALE GENOMIC DNA]</scope>
    <source>
        <strain evidence="1 2">IP06005</strain>
    </source>
</reference>
<gene>
    <name evidence="1" type="ORF">ERS137965_00412</name>
</gene>
<dbReference type="EMBL" id="CQEJ01000002">
    <property type="protein sequence ID" value="CNK55413.1"/>
    <property type="molecule type" value="Genomic_DNA"/>
</dbReference>
<name>A0A0T9T138_YERAL</name>
<dbReference type="RefSeq" id="WP_042839318.1">
    <property type="nucleotide sequence ID" value="NZ_CABHQE010000032.1"/>
</dbReference>
<accession>A0A0T9T138</accession>
<proteinExistence type="predicted"/>
<dbReference type="Proteomes" id="UP000041595">
    <property type="component" value="Unassembled WGS sequence"/>
</dbReference>
<sequence length="210" mass="23649">MRPIYNTVSLRTITPNTIGKKEEITANTSIKVESIKNTPIKLNRYGGVFLDVLSKSSSTEAGNINGIKNNLNIPKSDNYSTLNKQGTLFKGIFQNNSFSKPGTITNKLINTKNSENKTEWNTHNPLNKHGNTFQGIPSESLPVSNINEELGESDHLRIWSFDVLADTVLFPEPINTKQETLINSDENFTPFRQTYETNKTYYTLAFDVQN</sequence>
<protein>
    <submittedName>
        <fullName evidence="1">Uncharacterized protein</fullName>
    </submittedName>
</protein>